<evidence type="ECO:0000313" key="5">
    <source>
        <dbReference type="Proteomes" id="UP000628079"/>
    </source>
</evidence>
<accession>A0A8H9FR10</accession>
<dbReference type="PANTHER" id="PTHR43800:SF1">
    <property type="entry name" value="PEPTIDYL-LYSINE N-ACETYLTRANSFERASE YJAB"/>
    <property type="match status" value="1"/>
</dbReference>
<dbReference type="Proteomes" id="UP000628079">
    <property type="component" value="Unassembled WGS sequence"/>
</dbReference>
<evidence type="ECO:0000256" key="1">
    <source>
        <dbReference type="ARBA" id="ARBA00022679"/>
    </source>
</evidence>
<evidence type="ECO:0000313" key="4">
    <source>
        <dbReference type="EMBL" id="GGB68134.1"/>
    </source>
</evidence>
<evidence type="ECO:0000256" key="2">
    <source>
        <dbReference type="ARBA" id="ARBA00023315"/>
    </source>
</evidence>
<comment type="caution">
    <text evidence="4">The sequence shown here is derived from an EMBL/GenBank/DDBJ whole genome shotgun (WGS) entry which is preliminary data.</text>
</comment>
<proteinExistence type="predicted"/>
<feature type="domain" description="N-acetyltransferase" evidence="3">
    <location>
        <begin position="3"/>
        <end position="143"/>
    </location>
</feature>
<sequence length="169" mass="18213">MTSLVRPATAADLPGLAAVEASGDRLFDTVFEGVDWPPPVSGQSRAAEPGFLLVVGEPVVGFAHVLSLPEGWHLEQLVVDPAHGRLGLGAALVDAVCREVASRGGSRVTLRTYANVPWNAPFYARHGWVELAPEPDWMAPMREAEECIGLQRFGRRIAMVRTVLPVRPG</sequence>
<dbReference type="Pfam" id="PF00583">
    <property type="entry name" value="Acetyltransf_1"/>
    <property type="match status" value="1"/>
</dbReference>
<gene>
    <name evidence="4" type="ORF">GCM10011314_04230</name>
</gene>
<reference evidence="4" key="1">
    <citation type="journal article" date="2014" name="Int. J. Syst. Evol. Microbiol.">
        <title>Complete genome sequence of Corynebacterium casei LMG S-19264T (=DSM 44701T), isolated from a smear-ripened cheese.</title>
        <authorList>
            <consortium name="US DOE Joint Genome Institute (JGI-PGF)"/>
            <person name="Walter F."/>
            <person name="Albersmeier A."/>
            <person name="Kalinowski J."/>
            <person name="Ruckert C."/>
        </authorList>
    </citation>
    <scope>NUCLEOTIDE SEQUENCE</scope>
    <source>
        <strain evidence="4">CGMCC 1.10749</strain>
    </source>
</reference>
<dbReference type="EMBL" id="BMEA01000001">
    <property type="protein sequence ID" value="GGB68134.1"/>
    <property type="molecule type" value="Genomic_DNA"/>
</dbReference>
<dbReference type="Gene3D" id="3.40.630.30">
    <property type="match status" value="1"/>
</dbReference>
<dbReference type="InterPro" id="IPR016181">
    <property type="entry name" value="Acyl_CoA_acyltransferase"/>
</dbReference>
<dbReference type="PROSITE" id="PS51186">
    <property type="entry name" value="GNAT"/>
    <property type="match status" value="1"/>
</dbReference>
<protein>
    <submittedName>
        <fullName evidence="4">N-acetyltransferase</fullName>
    </submittedName>
</protein>
<dbReference type="AlphaFoldDB" id="A0A8H9FR10"/>
<dbReference type="RefSeq" id="WP_035947731.1">
    <property type="nucleotide sequence ID" value="NZ_BMEA01000001.1"/>
</dbReference>
<dbReference type="GO" id="GO:0016747">
    <property type="term" value="F:acyltransferase activity, transferring groups other than amino-acyl groups"/>
    <property type="evidence" value="ECO:0007669"/>
    <property type="project" value="InterPro"/>
</dbReference>
<reference evidence="4" key="2">
    <citation type="submission" date="2020-09" db="EMBL/GenBank/DDBJ databases">
        <authorList>
            <person name="Sun Q."/>
            <person name="Zhou Y."/>
        </authorList>
    </citation>
    <scope>NUCLEOTIDE SEQUENCE</scope>
    <source>
        <strain evidence="4">CGMCC 1.10749</strain>
    </source>
</reference>
<dbReference type="InterPro" id="IPR000182">
    <property type="entry name" value="GNAT_dom"/>
</dbReference>
<keyword evidence="1 4" id="KW-0808">Transferase</keyword>
<evidence type="ECO:0000259" key="3">
    <source>
        <dbReference type="PROSITE" id="PS51186"/>
    </source>
</evidence>
<organism evidence="4 5">
    <name type="scientific">Knoellia flava</name>
    <dbReference type="NCBI Taxonomy" id="913969"/>
    <lineage>
        <taxon>Bacteria</taxon>
        <taxon>Bacillati</taxon>
        <taxon>Actinomycetota</taxon>
        <taxon>Actinomycetes</taxon>
        <taxon>Micrococcales</taxon>
        <taxon>Intrasporangiaceae</taxon>
        <taxon>Knoellia</taxon>
    </lineage>
</organism>
<name>A0A8H9FR10_9MICO</name>
<dbReference type="SUPFAM" id="SSF55729">
    <property type="entry name" value="Acyl-CoA N-acyltransferases (Nat)"/>
    <property type="match status" value="1"/>
</dbReference>
<dbReference type="CDD" id="cd04301">
    <property type="entry name" value="NAT_SF"/>
    <property type="match status" value="1"/>
</dbReference>
<dbReference type="PANTHER" id="PTHR43800">
    <property type="entry name" value="PEPTIDYL-LYSINE N-ACETYLTRANSFERASE YJAB"/>
    <property type="match status" value="1"/>
</dbReference>
<keyword evidence="2" id="KW-0012">Acyltransferase</keyword>